<keyword evidence="5" id="KW-0812">Transmembrane</keyword>
<dbReference type="Gene3D" id="3.30.1370.120">
    <property type="match status" value="3"/>
</dbReference>
<evidence type="ECO:0000256" key="10">
    <source>
        <dbReference type="RuleBase" id="RU004004"/>
    </source>
</evidence>
<comment type="subcellular location">
    <subcellularLocation>
        <location evidence="1 10">Cell outer membrane</location>
    </subcellularLocation>
</comment>
<keyword evidence="15" id="KW-1185">Reference proteome</keyword>
<dbReference type="NCBIfam" id="TIGR02517">
    <property type="entry name" value="type_II_gspD"/>
    <property type="match status" value="1"/>
</dbReference>
<dbReference type="HOGENOM" id="CLU_006756_1_1_6"/>
<accession>A0A0F6RB45</accession>
<keyword evidence="6" id="KW-0732">Signal</keyword>
<evidence type="ECO:0000256" key="4">
    <source>
        <dbReference type="ARBA" id="ARBA00022452"/>
    </source>
</evidence>
<dbReference type="PRINTS" id="PR00811">
    <property type="entry name" value="BCTERIALGSPD"/>
</dbReference>
<dbReference type="InterPro" id="IPR050810">
    <property type="entry name" value="Bact_Secretion_Sys_Channel"/>
</dbReference>
<feature type="domain" description="GspD-like N0" evidence="13">
    <location>
        <begin position="43"/>
        <end position="113"/>
    </location>
</feature>
<evidence type="ECO:0000256" key="9">
    <source>
        <dbReference type="ARBA" id="ARBA00023237"/>
    </source>
</evidence>
<evidence type="ECO:0000259" key="12">
    <source>
        <dbReference type="Pfam" id="PF03958"/>
    </source>
</evidence>
<evidence type="ECO:0000256" key="6">
    <source>
        <dbReference type="ARBA" id="ARBA00022729"/>
    </source>
</evidence>
<dbReference type="InterPro" id="IPR004846">
    <property type="entry name" value="T2SS/T3SS_dom"/>
</dbReference>
<feature type="domain" description="NolW-like" evidence="12">
    <location>
        <begin position="205"/>
        <end position="272"/>
    </location>
</feature>
<evidence type="ECO:0000256" key="1">
    <source>
        <dbReference type="ARBA" id="ARBA00004442"/>
    </source>
</evidence>
<dbReference type="InterPro" id="IPR013356">
    <property type="entry name" value="T2SS_GspD"/>
</dbReference>
<dbReference type="InterPro" id="IPR049371">
    <property type="entry name" value="GspD-like_N0"/>
</dbReference>
<dbReference type="STRING" id="914150.TQ33_0264"/>
<dbReference type="InterPro" id="IPR005644">
    <property type="entry name" value="NolW-like"/>
</dbReference>
<dbReference type="RefSeq" id="WP_228640293.1">
    <property type="nucleotide sequence ID" value="NZ_CP010975.1"/>
</dbReference>
<organism evidence="14 15">
    <name type="scientific">Kangiella geojedonensis</name>
    <dbReference type="NCBI Taxonomy" id="914150"/>
    <lineage>
        <taxon>Bacteria</taxon>
        <taxon>Pseudomonadati</taxon>
        <taxon>Pseudomonadota</taxon>
        <taxon>Gammaproteobacteria</taxon>
        <taxon>Kangiellales</taxon>
        <taxon>Kangiellaceae</taxon>
        <taxon>Kangiella</taxon>
    </lineage>
</organism>
<feature type="domain" description="Type II/III secretion system secretin-like" evidence="11">
    <location>
        <begin position="485"/>
        <end position="645"/>
    </location>
</feature>
<name>A0A0F6RB45_9GAMM</name>
<evidence type="ECO:0000313" key="14">
    <source>
        <dbReference type="EMBL" id="AKE51253.1"/>
    </source>
</evidence>
<evidence type="ECO:0000259" key="11">
    <source>
        <dbReference type="Pfam" id="PF00263"/>
    </source>
</evidence>
<sequence>MLEKLNSQDNYKQKQSTWKHGAIMGLFALSLLFSSAMVKAERLNVRDADIREVVETVARITGKTMLVDPRVKGLKVTIISNHDHSKEDIYNIFVSTLQIHGFQAIENNGVIKIVQDQKARYEASPVNVKSPRAYGDQAITQVIPVQNVDAQQIMNVLRPLVSPQSGHLFAVQGTNTLILHDSASNVERITKIIERTDKANDEEIEVIQLKHASAGEIVRILESLNRGGQQERVNQVQQPRYVADERTNSILLSAGNRQRIRLRALIHSLDRQLDNTGNTKTVFLKYAKAEHVSEVLQGIGEIKKKEEAANAGRAGGASGGGGAAAKRALYSVQFHEETNALVLTAPPDMMREFDSVIRSLDIRRKQVHVEAIIVEISDTTAKELGIQWLFSPSGSGTQPAGIINFNNTGTTIGQVAGGAIANRGQEEEVFTRDPETGEITGTETRTTGGDNGAALAEVLGGLQGAGLGIARMSQSGLSWAAFIKALEGVTDSNTLARPSVTTLDNVEAIFKAGQEIPIITGSTLGDNNSNPFQNVERKDVGVMLKLTPQINEGNYVRLDIEQEVSSIAGSTAVDVVTNKREVKTSVLVPNGGLVVLGGLIDDDIQQSSQKVPILGDIPIIGHAFKSERTQKIKRNLMVFIHPRVLEDDKDLREVSNAKYSYMRAQQIEQANKGISLMPSAEAPVLPTYDEALVLPPSFEEYLDKDVLLDQQGGAAEDHTDQEADEE</sequence>
<dbReference type="Pfam" id="PF03958">
    <property type="entry name" value="Secretin_N"/>
    <property type="match status" value="3"/>
</dbReference>
<evidence type="ECO:0000256" key="2">
    <source>
        <dbReference type="ARBA" id="ARBA00006980"/>
    </source>
</evidence>
<dbReference type="GO" id="GO:0015627">
    <property type="term" value="C:type II protein secretion system complex"/>
    <property type="evidence" value="ECO:0007669"/>
    <property type="project" value="InterPro"/>
</dbReference>
<feature type="domain" description="NolW-like" evidence="12">
    <location>
        <begin position="140"/>
        <end position="199"/>
    </location>
</feature>
<protein>
    <submittedName>
        <fullName evidence="14">General secretion pathway protein D</fullName>
    </submittedName>
</protein>
<keyword evidence="7" id="KW-0653">Protein transport</keyword>
<evidence type="ECO:0000256" key="5">
    <source>
        <dbReference type="ARBA" id="ARBA00022692"/>
    </source>
</evidence>
<keyword evidence="9" id="KW-0998">Cell outer membrane</keyword>
<comment type="similarity">
    <text evidence="2">Belongs to the bacterial secretin family. GSP D subfamily.</text>
</comment>
<dbReference type="PANTHER" id="PTHR30332">
    <property type="entry name" value="PROBABLE GENERAL SECRETION PATHWAY PROTEIN D"/>
    <property type="match status" value="1"/>
</dbReference>
<proteinExistence type="inferred from homology"/>
<dbReference type="EMBL" id="CP010975">
    <property type="protein sequence ID" value="AKE51253.1"/>
    <property type="molecule type" value="Genomic_DNA"/>
</dbReference>
<evidence type="ECO:0000256" key="8">
    <source>
        <dbReference type="ARBA" id="ARBA00023136"/>
    </source>
</evidence>
<evidence type="ECO:0000256" key="7">
    <source>
        <dbReference type="ARBA" id="ARBA00022927"/>
    </source>
</evidence>
<evidence type="ECO:0000313" key="15">
    <source>
        <dbReference type="Proteomes" id="UP000034071"/>
    </source>
</evidence>
<dbReference type="Pfam" id="PF21305">
    <property type="entry name" value="type_II_gspD_N0"/>
    <property type="match status" value="1"/>
</dbReference>
<reference evidence="14 15" key="1">
    <citation type="submission" date="2015-02" db="EMBL/GenBank/DDBJ databases">
        <title>Complete genome sequence of Kangiella geojedonensis strain YCS-5T.</title>
        <authorList>
            <person name="Kim K.M."/>
        </authorList>
    </citation>
    <scope>NUCLEOTIDE SEQUENCE [LARGE SCALE GENOMIC DNA]</scope>
    <source>
        <strain evidence="14 15">YCS-5</strain>
    </source>
</reference>
<evidence type="ECO:0000259" key="13">
    <source>
        <dbReference type="Pfam" id="PF21305"/>
    </source>
</evidence>
<dbReference type="PANTHER" id="PTHR30332:SF24">
    <property type="entry name" value="SECRETIN GSPD-RELATED"/>
    <property type="match status" value="1"/>
</dbReference>
<dbReference type="GO" id="GO:0009279">
    <property type="term" value="C:cell outer membrane"/>
    <property type="evidence" value="ECO:0007669"/>
    <property type="project" value="UniProtKB-SubCell"/>
</dbReference>
<dbReference type="Pfam" id="PF00263">
    <property type="entry name" value="Secretin"/>
    <property type="match status" value="1"/>
</dbReference>
<dbReference type="InterPro" id="IPR038591">
    <property type="entry name" value="NolW-like_sf"/>
</dbReference>
<feature type="domain" description="NolW-like" evidence="12">
    <location>
        <begin position="279"/>
        <end position="366"/>
    </location>
</feature>
<keyword evidence="3 10" id="KW-0813">Transport</keyword>
<evidence type="ECO:0000256" key="3">
    <source>
        <dbReference type="ARBA" id="ARBA00022448"/>
    </source>
</evidence>
<gene>
    <name evidence="14" type="ORF">TQ33_0264</name>
</gene>
<dbReference type="InterPro" id="IPR001775">
    <property type="entry name" value="GspD/PilQ"/>
</dbReference>
<dbReference type="GO" id="GO:0015628">
    <property type="term" value="P:protein secretion by the type II secretion system"/>
    <property type="evidence" value="ECO:0007669"/>
    <property type="project" value="InterPro"/>
</dbReference>
<dbReference type="Proteomes" id="UP000034071">
    <property type="component" value="Chromosome"/>
</dbReference>
<dbReference type="AlphaFoldDB" id="A0A0F6RB45"/>
<dbReference type="PATRIC" id="fig|914150.5.peg.270"/>
<keyword evidence="4" id="KW-1134">Transmembrane beta strand</keyword>
<keyword evidence="8" id="KW-0472">Membrane</keyword>
<dbReference type="KEGG" id="kge:TQ33_0264"/>